<keyword evidence="1" id="KW-0472">Membrane</keyword>
<dbReference type="Proteomes" id="UP000001555">
    <property type="component" value="Unassembled WGS sequence"/>
</dbReference>
<evidence type="ECO:0000313" key="3">
    <source>
        <dbReference type="EnsemblMetazoa" id="ISCW005159-PA"/>
    </source>
</evidence>
<gene>
    <name evidence="2" type="ORF">IscW_ISCW005159</name>
</gene>
<evidence type="ECO:0000313" key="4">
    <source>
        <dbReference type="Proteomes" id="UP000001555"/>
    </source>
</evidence>
<reference evidence="2 4" key="1">
    <citation type="submission" date="2008-03" db="EMBL/GenBank/DDBJ databases">
        <title>Annotation of Ixodes scapularis.</title>
        <authorList>
            <consortium name="Ixodes scapularis Genome Project Consortium"/>
            <person name="Caler E."/>
            <person name="Hannick L.I."/>
            <person name="Bidwell S."/>
            <person name="Joardar V."/>
            <person name="Thiagarajan M."/>
            <person name="Amedeo P."/>
            <person name="Galinsky K.J."/>
            <person name="Schobel S."/>
            <person name="Inman J."/>
            <person name="Hostetler J."/>
            <person name="Miller J."/>
            <person name="Hammond M."/>
            <person name="Megy K."/>
            <person name="Lawson D."/>
            <person name="Kodira C."/>
            <person name="Sutton G."/>
            <person name="Meyer J."/>
            <person name="Hill C.A."/>
            <person name="Birren B."/>
            <person name="Nene V."/>
            <person name="Collins F."/>
            <person name="Alarcon-Chaidez F."/>
            <person name="Wikel S."/>
            <person name="Strausberg R."/>
        </authorList>
    </citation>
    <scope>NUCLEOTIDE SEQUENCE [LARGE SCALE GENOMIC DNA]</scope>
    <source>
        <strain evidence="4">Wikel</strain>
        <strain evidence="2">Wikel colony</strain>
    </source>
</reference>
<feature type="transmembrane region" description="Helical" evidence="1">
    <location>
        <begin position="71"/>
        <end position="95"/>
    </location>
</feature>
<accession>B7PGH8</accession>
<dbReference type="OrthoDB" id="6515233at2759"/>
<dbReference type="EMBL" id="ABJB011085674">
    <property type="status" value="NOT_ANNOTATED_CDS"/>
    <property type="molecule type" value="Genomic_DNA"/>
</dbReference>
<dbReference type="PaxDb" id="6945-B7PGH8"/>
<organism>
    <name type="scientific">Ixodes scapularis</name>
    <name type="common">Black-legged tick</name>
    <name type="synonym">Deer tick</name>
    <dbReference type="NCBI Taxonomy" id="6945"/>
    <lineage>
        <taxon>Eukaryota</taxon>
        <taxon>Metazoa</taxon>
        <taxon>Ecdysozoa</taxon>
        <taxon>Arthropoda</taxon>
        <taxon>Chelicerata</taxon>
        <taxon>Arachnida</taxon>
        <taxon>Acari</taxon>
        <taxon>Parasitiformes</taxon>
        <taxon>Ixodida</taxon>
        <taxon>Ixodoidea</taxon>
        <taxon>Ixodidae</taxon>
        <taxon>Ixodinae</taxon>
        <taxon>Ixodes</taxon>
    </lineage>
</organism>
<reference evidence="3" key="2">
    <citation type="submission" date="2020-05" db="UniProtKB">
        <authorList>
            <consortium name="EnsemblMetazoa"/>
        </authorList>
    </citation>
    <scope>IDENTIFICATION</scope>
    <source>
        <strain evidence="3">wikel</strain>
    </source>
</reference>
<evidence type="ECO:0000313" key="2">
    <source>
        <dbReference type="EMBL" id="EEC05700.1"/>
    </source>
</evidence>
<dbReference type="EMBL" id="DS708259">
    <property type="protein sequence ID" value="EEC05700.1"/>
    <property type="molecule type" value="Genomic_DNA"/>
</dbReference>
<keyword evidence="1" id="KW-1133">Transmembrane helix</keyword>
<dbReference type="AlphaFoldDB" id="B7PGH8"/>
<evidence type="ECO:0000256" key="1">
    <source>
        <dbReference type="SAM" id="Phobius"/>
    </source>
</evidence>
<dbReference type="HOGENOM" id="CLU_2226060_0_0_1"/>
<dbReference type="VEuPathDB" id="VectorBase:ISCW005159"/>
<name>B7PGH8_IXOSC</name>
<proteinExistence type="predicted"/>
<dbReference type="EnsemblMetazoa" id="ISCW005159-RA">
    <property type="protein sequence ID" value="ISCW005159-PA"/>
    <property type="gene ID" value="ISCW005159"/>
</dbReference>
<dbReference type="VEuPathDB" id="VectorBase:ISCI005159"/>
<protein>
    <submittedName>
        <fullName evidence="2 3">Secreted protein, putative</fullName>
    </submittedName>
</protein>
<dbReference type="InParanoid" id="B7PGH8"/>
<keyword evidence="1" id="KW-0812">Transmembrane</keyword>
<dbReference type="VEuPathDB" id="VectorBase:ISCP_032224"/>
<sequence>MNTFVSLGLGGLGLGGGILKTGTAYGALSAHPVATLGVLKQPVVNYGLLAKPVVNYVAQPFASVSHVSKPFVIVLSALVACASAGGFHGLGLGGLGASAARRWLWP</sequence>
<keyword evidence="4" id="KW-1185">Reference proteome</keyword>